<dbReference type="GeneID" id="111297436"/>
<keyword evidence="4" id="KW-0804">Transcription</keyword>
<organism evidence="7 8">
    <name type="scientific">Durio zibethinus</name>
    <name type="common">Durian</name>
    <dbReference type="NCBI Taxonomy" id="66656"/>
    <lineage>
        <taxon>Eukaryota</taxon>
        <taxon>Viridiplantae</taxon>
        <taxon>Streptophyta</taxon>
        <taxon>Embryophyta</taxon>
        <taxon>Tracheophyta</taxon>
        <taxon>Spermatophyta</taxon>
        <taxon>Magnoliopsida</taxon>
        <taxon>eudicotyledons</taxon>
        <taxon>Gunneridae</taxon>
        <taxon>Pentapetalae</taxon>
        <taxon>rosids</taxon>
        <taxon>malvids</taxon>
        <taxon>Malvales</taxon>
        <taxon>Malvaceae</taxon>
        <taxon>Helicteroideae</taxon>
        <taxon>Durio</taxon>
    </lineage>
</organism>
<dbReference type="GO" id="GO:0003677">
    <property type="term" value="F:DNA binding"/>
    <property type="evidence" value="ECO:0007669"/>
    <property type="project" value="UniProtKB-KW"/>
</dbReference>
<protein>
    <submittedName>
        <fullName evidence="8">B3 domain-containing protein At2g27410</fullName>
    </submittedName>
</protein>
<dbReference type="Gene3D" id="2.40.330.10">
    <property type="entry name" value="DNA-binding pseudobarrel domain"/>
    <property type="match status" value="1"/>
</dbReference>
<evidence type="ECO:0000256" key="2">
    <source>
        <dbReference type="ARBA" id="ARBA00023015"/>
    </source>
</evidence>
<proteinExistence type="predicted"/>
<evidence type="ECO:0000256" key="4">
    <source>
        <dbReference type="ARBA" id="ARBA00023163"/>
    </source>
</evidence>
<gene>
    <name evidence="8" type="primary">LOC111297436</name>
</gene>
<feature type="region of interest" description="Disordered" evidence="6">
    <location>
        <begin position="65"/>
        <end position="125"/>
    </location>
</feature>
<dbReference type="InterPro" id="IPR015300">
    <property type="entry name" value="DNA-bd_pseudobarrel_sf"/>
</dbReference>
<dbReference type="Pfam" id="PF03754">
    <property type="entry name" value="At2g31720-like"/>
    <property type="match status" value="1"/>
</dbReference>
<dbReference type="PANTHER" id="PTHR31541:SF25">
    <property type="entry name" value="GAMMA-GLIADIN B"/>
    <property type="match status" value="1"/>
</dbReference>
<keyword evidence="5" id="KW-0539">Nucleus</keyword>
<evidence type="ECO:0000256" key="1">
    <source>
        <dbReference type="ARBA" id="ARBA00004123"/>
    </source>
</evidence>
<dbReference type="PANTHER" id="PTHR31541">
    <property type="entry name" value="B3 DOMAIN PLANT PROTEIN-RELATED"/>
    <property type="match status" value="1"/>
</dbReference>
<evidence type="ECO:0000256" key="5">
    <source>
        <dbReference type="ARBA" id="ARBA00023242"/>
    </source>
</evidence>
<evidence type="ECO:0000313" key="7">
    <source>
        <dbReference type="Proteomes" id="UP000515121"/>
    </source>
</evidence>
<dbReference type="RefSeq" id="XP_022747907.1">
    <property type="nucleotide sequence ID" value="XM_022892172.1"/>
</dbReference>
<evidence type="ECO:0000313" key="8">
    <source>
        <dbReference type="RefSeq" id="XP_022747907.1"/>
    </source>
</evidence>
<accession>A0A6P5Z5R8</accession>
<feature type="compositionally biased region" description="Basic and acidic residues" evidence="6">
    <location>
        <begin position="102"/>
        <end position="124"/>
    </location>
</feature>
<name>A0A6P5Z5R8_DURZI</name>
<reference evidence="8" key="1">
    <citation type="submission" date="2025-08" db="UniProtKB">
        <authorList>
            <consortium name="RefSeq"/>
        </authorList>
    </citation>
    <scope>IDENTIFICATION</scope>
    <source>
        <tissue evidence="8">Fruit stalk</tissue>
    </source>
</reference>
<sequence length="283" mass="32267">MLTLKGLENVDDGDSWKKLKKEVEAVTDDESQRLSKLTEIVLEGFIKRLAKEHATGNKKKMIIETKGIKRCPGSGSRSSFQEENEEYMIRTQKKQKTGNNDNMEKKQKTNKNNEKKQNQKKRPDPIVAELTALGLEPPPDMPEAFKNCIENLGGTEIMLVIQKFIQVSDLDPRENRLSMTENQVISKFLSEAEDERLGKKQSIEAVFVEPCLEVSMLRLTKWRIGAGWSYVFKSQWGKIVKKNADSLKPKAVVQVWSFRIEPESKVGFAMIKVRDGEDGHVIN</sequence>
<keyword evidence="2" id="KW-0805">Transcription regulation</keyword>
<keyword evidence="3" id="KW-0238">DNA-binding</keyword>
<keyword evidence="7" id="KW-1185">Reference proteome</keyword>
<dbReference type="GO" id="GO:0005634">
    <property type="term" value="C:nucleus"/>
    <property type="evidence" value="ECO:0007669"/>
    <property type="project" value="UniProtKB-SubCell"/>
</dbReference>
<dbReference type="KEGG" id="dzi:111297436"/>
<comment type="subcellular location">
    <subcellularLocation>
        <location evidence="1">Nucleus</location>
    </subcellularLocation>
</comment>
<evidence type="ECO:0000256" key="6">
    <source>
        <dbReference type="SAM" id="MobiDB-lite"/>
    </source>
</evidence>
<dbReference type="AlphaFoldDB" id="A0A6P5Z5R8"/>
<dbReference type="InterPro" id="IPR005508">
    <property type="entry name" value="At2g31720-like"/>
</dbReference>
<dbReference type="OrthoDB" id="1090008at2759"/>
<evidence type="ECO:0000256" key="3">
    <source>
        <dbReference type="ARBA" id="ARBA00023125"/>
    </source>
</evidence>
<dbReference type="Proteomes" id="UP000515121">
    <property type="component" value="Unplaced"/>
</dbReference>